<protein>
    <recommendedName>
        <fullName evidence="5">DUF3558 domain-containing protein</fullName>
    </recommendedName>
</protein>
<dbReference type="Proteomes" id="UP001501116">
    <property type="component" value="Unassembled WGS sequence"/>
</dbReference>
<gene>
    <name evidence="3" type="ORF">GCM10009754_74990</name>
</gene>
<dbReference type="PROSITE" id="PS51257">
    <property type="entry name" value="PROKAR_LIPOPROTEIN"/>
    <property type="match status" value="1"/>
</dbReference>
<keyword evidence="4" id="KW-1185">Reference proteome</keyword>
<feature type="chain" id="PRO_5045548923" description="DUF3558 domain-containing protein" evidence="2">
    <location>
        <begin position="24"/>
        <end position="208"/>
    </location>
</feature>
<comment type="caution">
    <text evidence="3">The sequence shown here is derived from an EMBL/GenBank/DDBJ whole genome shotgun (WGS) entry which is preliminary data.</text>
</comment>
<accession>A0ABP5DTV8</accession>
<dbReference type="RefSeq" id="WP_344429892.1">
    <property type="nucleotide sequence ID" value="NZ_BAAANN010000043.1"/>
</dbReference>
<feature type="compositionally biased region" description="Low complexity" evidence="1">
    <location>
        <begin position="94"/>
        <end position="103"/>
    </location>
</feature>
<proteinExistence type="predicted"/>
<evidence type="ECO:0000256" key="1">
    <source>
        <dbReference type="SAM" id="MobiDB-lite"/>
    </source>
</evidence>
<name>A0ABP5DTV8_9PSEU</name>
<feature type="compositionally biased region" description="Low complexity" evidence="1">
    <location>
        <begin position="35"/>
        <end position="51"/>
    </location>
</feature>
<sequence length="208" mass="20654">MRRTRISGVTAITAFALAGLAGCADRPNDLETYYDETTPPTTASAASDAPPASEPPSPAQPPVAAPPTVEPATALLSDPDLAEEGVRRAPEAPPAAGCPAGMPPQAVSAHWRYQSGALLSQRVAAYPGGKAAEMVPTLGCAGRPVAIASPPGADAVSAWSSGTTCTVLVAKGDLLSVIDVAASSEARAVDAAKRLAPVAAGKLGGVQP</sequence>
<feature type="region of interest" description="Disordered" evidence="1">
    <location>
        <begin position="26"/>
        <end position="103"/>
    </location>
</feature>
<keyword evidence="2" id="KW-0732">Signal</keyword>
<feature type="signal peptide" evidence="2">
    <location>
        <begin position="1"/>
        <end position="23"/>
    </location>
</feature>
<dbReference type="EMBL" id="BAAANN010000043">
    <property type="protein sequence ID" value="GAA1986186.1"/>
    <property type="molecule type" value="Genomic_DNA"/>
</dbReference>
<evidence type="ECO:0000313" key="3">
    <source>
        <dbReference type="EMBL" id="GAA1986186.1"/>
    </source>
</evidence>
<evidence type="ECO:0000313" key="4">
    <source>
        <dbReference type="Proteomes" id="UP001501116"/>
    </source>
</evidence>
<reference evidence="4" key="1">
    <citation type="journal article" date="2019" name="Int. J. Syst. Evol. Microbiol.">
        <title>The Global Catalogue of Microorganisms (GCM) 10K type strain sequencing project: providing services to taxonomists for standard genome sequencing and annotation.</title>
        <authorList>
            <consortium name="The Broad Institute Genomics Platform"/>
            <consortium name="The Broad Institute Genome Sequencing Center for Infectious Disease"/>
            <person name="Wu L."/>
            <person name="Ma J."/>
        </authorList>
    </citation>
    <scope>NUCLEOTIDE SEQUENCE [LARGE SCALE GENOMIC DNA]</scope>
    <source>
        <strain evidence="4">JCM 14545</strain>
    </source>
</reference>
<organism evidence="3 4">
    <name type="scientific">Amycolatopsis minnesotensis</name>
    <dbReference type="NCBI Taxonomy" id="337894"/>
    <lineage>
        <taxon>Bacteria</taxon>
        <taxon>Bacillati</taxon>
        <taxon>Actinomycetota</taxon>
        <taxon>Actinomycetes</taxon>
        <taxon>Pseudonocardiales</taxon>
        <taxon>Pseudonocardiaceae</taxon>
        <taxon>Amycolatopsis</taxon>
    </lineage>
</organism>
<evidence type="ECO:0000256" key="2">
    <source>
        <dbReference type="SAM" id="SignalP"/>
    </source>
</evidence>
<evidence type="ECO:0008006" key="5">
    <source>
        <dbReference type="Google" id="ProtNLM"/>
    </source>
</evidence>
<feature type="compositionally biased region" description="Pro residues" evidence="1">
    <location>
        <begin position="52"/>
        <end position="69"/>
    </location>
</feature>